<keyword evidence="1" id="KW-1277">Toxin-antitoxin system</keyword>
<dbReference type="InterPro" id="IPR035093">
    <property type="entry name" value="RelE/ParE_toxin_dom_sf"/>
</dbReference>
<dbReference type="AlphaFoldDB" id="A0A554LMC4"/>
<evidence type="ECO:0000313" key="2">
    <source>
        <dbReference type="EMBL" id="TSC93779.1"/>
    </source>
</evidence>
<evidence type="ECO:0000313" key="3">
    <source>
        <dbReference type="Proteomes" id="UP000315589"/>
    </source>
</evidence>
<organism evidence="2 3">
    <name type="scientific">Candidatus Berkelbacteria bacterium Licking1014_85</name>
    <dbReference type="NCBI Taxonomy" id="2017148"/>
    <lineage>
        <taxon>Bacteria</taxon>
        <taxon>Candidatus Berkelbacteria</taxon>
    </lineage>
</organism>
<evidence type="ECO:0008006" key="4">
    <source>
        <dbReference type="Google" id="ProtNLM"/>
    </source>
</evidence>
<gene>
    <name evidence="2" type="ORF">CEN91_120</name>
</gene>
<dbReference type="Proteomes" id="UP000315589">
    <property type="component" value="Unassembled WGS sequence"/>
</dbReference>
<protein>
    <recommendedName>
        <fullName evidence="4">Type II toxin-antitoxin system mRNA interferase toxin, RelE/StbE family</fullName>
    </recommendedName>
</protein>
<proteinExistence type="predicted"/>
<dbReference type="NCBIfam" id="TIGR02385">
    <property type="entry name" value="RelE_StbE"/>
    <property type="match status" value="1"/>
</dbReference>
<dbReference type="SUPFAM" id="SSF143011">
    <property type="entry name" value="RelE-like"/>
    <property type="match status" value="1"/>
</dbReference>
<accession>A0A554LMC4</accession>
<dbReference type="Pfam" id="PF15738">
    <property type="entry name" value="YafQ_toxin"/>
    <property type="match status" value="1"/>
</dbReference>
<dbReference type="EMBL" id="VMGI01000010">
    <property type="protein sequence ID" value="TSC93779.1"/>
    <property type="molecule type" value="Genomic_DNA"/>
</dbReference>
<name>A0A554LMC4_9BACT</name>
<dbReference type="InterPro" id="IPR007712">
    <property type="entry name" value="RelE/ParE_toxin"/>
</dbReference>
<reference evidence="2 3" key="1">
    <citation type="submission" date="2017-07" db="EMBL/GenBank/DDBJ databases">
        <title>Mechanisms for carbon and nitrogen cycling indicate functional differentiation within the Candidate Phyla Radiation.</title>
        <authorList>
            <person name="Danczak R.E."/>
            <person name="Johnston M.D."/>
            <person name="Kenah C."/>
            <person name="Slattery M."/>
            <person name="Wrighton K.C."/>
            <person name="Wilkins M.J."/>
        </authorList>
    </citation>
    <scope>NUCLEOTIDE SEQUENCE [LARGE SCALE GENOMIC DNA]</scope>
    <source>
        <strain evidence="2">Licking1014_85</strain>
    </source>
</reference>
<dbReference type="Gene3D" id="3.30.2310.20">
    <property type="entry name" value="RelE-like"/>
    <property type="match status" value="1"/>
</dbReference>
<dbReference type="InterPro" id="IPR004386">
    <property type="entry name" value="Toxin_YafQ-like"/>
</dbReference>
<sequence length="90" mass="10452">MKKTIRIIPHKNFTKQLSKQSPKVRTKAQERLHIFMQDPFNRTLNNHALTGKWDGHRSINISGDIRAIYKHSDNNIAIFIAIGSHSSLYR</sequence>
<comment type="caution">
    <text evidence="2">The sequence shown here is derived from an EMBL/GenBank/DDBJ whole genome shotgun (WGS) entry which is preliminary data.</text>
</comment>
<evidence type="ECO:0000256" key="1">
    <source>
        <dbReference type="ARBA" id="ARBA00022649"/>
    </source>
</evidence>